<sequence>MRHIPKYVDVFGSYQRRSIIYVINKSIANAREREAAQVKSGFSLKHWHQVPDVAWTPRISPGHVVCHVDAASHSSSGNYGIGGNFSGCGAAVPPTISDSRSSVSSALMGEVLAVRKAVMIASASNV</sequence>
<organism evidence="1 2">
    <name type="scientific">Brassica cretica</name>
    <name type="common">Mustard</name>
    <dbReference type="NCBI Taxonomy" id="69181"/>
    <lineage>
        <taxon>Eukaryota</taxon>
        <taxon>Viridiplantae</taxon>
        <taxon>Streptophyta</taxon>
        <taxon>Embryophyta</taxon>
        <taxon>Tracheophyta</taxon>
        <taxon>Spermatophyta</taxon>
        <taxon>Magnoliopsida</taxon>
        <taxon>eudicotyledons</taxon>
        <taxon>Gunneridae</taxon>
        <taxon>Pentapetalae</taxon>
        <taxon>rosids</taxon>
        <taxon>malvids</taxon>
        <taxon>Brassicales</taxon>
        <taxon>Brassicaceae</taxon>
        <taxon>Brassiceae</taxon>
        <taxon>Brassica</taxon>
    </lineage>
</organism>
<accession>A0A8S9KP09</accession>
<reference evidence="1" key="1">
    <citation type="submission" date="2019-12" db="EMBL/GenBank/DDBJ databases">
        <title>Genome sequencing and annotation of Brassica cretica.</title>
        <authorList>
            <person name="Studholme D.J."/>
            <person name="Sarris P.F."/>
        </authorList>
    </citation>
    <scope>NUCLEOTIDE SEQUENCE</scope>
    <source>
        <strain evidence="1">PFS-001/15</strain>
        <tissue evidence="1">Leaf</tissue>
    </source>
</reference>
<evidence type="ECO:0000313" key="1">
    <source>
        <dbReference type="EMBL" id="KAF2596155.1"/>
    </source>
</evidence>
<comment type="caution">
    <text evidence="1">The sequence shown here is derived from an EMBL/GenBank/DDBJ whole genome shotgun (WGS) entry which is preliminary data.</text>
</comment>
<protein>
    <submittedName>
        <fullName evidence="1">Uncharacterized protein</fullName>
    </submittedName>
</protein>
<dbReference type="EMBL" id="QGKW02000717">
    <property type="protein sequence ID" value="KAF2596155.1"/>
    <property type="molecule type" value="Genomic_DNA"/>
</dbReference>
<proteinExistence type="predicted"/>
<name>A0A8S9KP09_BRACR</name>
<gene>
    <name evidence="1" type="ORF">F2Q68_00012136</name>
</gene>
<dbReference type="AlphaFoldDB" id="A0A8S9KP09"/>
<dbReference type="Proteomes" id="UP000712281">
    <property type="component" value="Unassembled WGS sequence"/>
</dbReference>
<evidence type="ECO:0000313" key="2">
    <source>
        <dbReference type="Proteomes" id="UP000712281"/>
    </source>
</evidence>